<organism evidence="2 3">
    <name type="scientific">Candidatus Protofrankia californiensis</name>
    <dbReference type="NCBI Taxonomy" id="1839754"/>
    <lineage>
        <taxon>Bacteria</taxon>
        <taxon>Bacillati</taxon>
        <taxon>Actinomycetota</taxon>
        <taxon>Actinomycetes</taxon>
        <taxon>Frankiales</taxon>
        <taxon>Frankiaceae</taxon>
        <taxon>Protofrankia</taxon>
    </lineage>
</organism>
<dbReference type="Proteomes" id="UP000199013">
    <property type="component" value="Unassembled WGS sequence"/>
</dbReference>
<dbReference type="AlphaFoldDB" id="A0A1C3PBA2"/>
<proteinExistence type="predicted"/>
<feature type="compositionally biased region" description="Basic and acidic residues" evidence="1">
    <location>
        <begin position="85"/>
        <end position="100"/>
    </location>
</feature>
<feature type="region of interest" description="Disordered" evidence="1">
    <location>
        <begin position="85"/>
        <end position="110"/>
    </location>
</feature>
<evidence type="ECO:0000313" key="3">
    <source>
        <dbReference type="Proteomes" id="UP000199013"/>
    </source>
</evidence>
<keyword evidence="3" id="KW-1185">Reference proteome</keyword>
<reference evidence="3" key="1">
    <citation type="submission" date="2016-02" db="EMBL/GenBank/DDBJ databases">
        <authorList>
            <person name="Wibberg D."/>
        </authorList>
    </citation>
    <scope>NUCLEOTIDE SEQUENCE [LARGE SCALE GENOMIC DNA]</scope>
</reference>
<gene>
    <name evidence="2" type="ORF">FDG2_5148</name>
</gene>
<accession>A0A1C3PBA2</accession>
<evidence type="ECO:0000256" key="1">
    <source>
        <dbReference type="SAM" id="MobiDB-lite"/>
    </source>
</evidence>
<sequence>MVSPNEQLRAARLRTGSAEIPGEPLSRQELAERVNRWTFHRDGRITEVDGNYIGKLERGVIRWPQRCYREALRAILRAGTDRDLGFHRPGRRPESLKEPDTVGLRAGEGEEEPVRRRGFLQLGGVLLATPHRDGQPLCEAAGSRAAATLQPGHDDHMGSLSYESLRTTVSRARRAYQSCRYGELDVLLPGLLAALDTVPDDHVGGETSLDSLRAQIYQVVASAELKRGNEGPAWLAADRSMSAAVRSGDPLDRASSARVVTHALMRARQFSDAATVAAGEAARLARNWEQPTPAAFSVYGALLLRGAVAAAQADDRGGAGALLEEAAEAARHVRGDGNERWTAFGPTNVALHRVHVAVVLGDAGTALAHARMINPETVVVIERRAALFLDIARAHSQRGSYSQAVEAIAAAERTAPEELAGRPASHRLIRHVLASTGGSAKQTMHEVAARVGVAA</sequence>
<evidence type="ECO:0000313" key="2">
    <source>
        <dbReference type="EMBL" id="SBW27082.1"/>
    </source>
</evidence>
<dbReference type="EMBL" id="FLUV01002160">
    <property type="protein sequence ID" value="SBW27082.1"/>
    <property type="molecule type" value="Genomic_DNA"/>
</dbReference>
<name>A0A1C3PBA2_9ACTN</name>
<protein>
    <submittedName>
        <fullName evidence="2">Uncharacterized protein</fullName>
    </submittedName>
</protein>